<name>A0A1E5XNY5_9HYPH</name>
<dbReference type="RefSeq" id="WP_069910505.1">
    <property type="nucleotide sequence ID" value="NZ_LAJE02000219.1"/>
</dbReference>
<evidence type="ECO:0000256" key="3">
    <source>
        <dbReference type="ARBA" id="ARBA00022692"/>
    </source>
</evidence>
<feature type="transmembrane region" description="Helical" evidence="6">
    <location>
        <begin position="12"/>
        <end position="32"/>
    </location>
</feature>
<feature type="transmembrane region" description="Helical" evidence="6">
    <location>
        <begin position="119"/>
        <end position="137"/>
    </location>
</feature>
<keyword evidence="5 6" id="KW-0472">Membrane</keyword>
<dbReference type="PANTHER" id="PTHR30250">
    <property type="entry name" value="PST FAMILY PREDICTED COLANIC ACID TRANSPORTER"/>
    <property type="match status" value="1"/>
</dbReference>
<feature type="transmembrane region" description="Helical" evidence="6">
    <location>
        <begin position="304"/>
        <end position="330"/>
    </location>
</feature>
<dbReference type="EMBL" id="LAJE02000219">
    <property type="protein sequence ID" value="OEO30298.1"/>
    <property type="molecule type" value="Genomic_DNA"/>
</dbReference>
<dbReference type="PANTHER" id="PTHR30250:SF11">
    <property type="entry name" value="O-ANTIGEN TRANSPORTER-RELATED"/>
    <property type="match status" value="1"/>
</dbReference>
<evidence type="ECO:0000256" key="2">
    <source>
        <dbReference type="ARBA" id="ARBA00022475"/>
    </source>
</evidence>
<feature type="transmembrane region" description="Helical" evidence="6">
    <location>
        <begin position="336"/>
        <end position="361"/>
    </location>
</feature>
<dbReference type="InterPro" id="IPR050833">
    <property type="entry name" value="Poly_Biosynth_Transport"/>
</dbReference>
<proteinExistence type="predicted"/>
<keyword evidence="8" id="KW-1185">Reference proteome</keyword>
<evidence type="ECO:0000313" key="7">
    <source>
        <dbReference type="EMBL" id="OEO30298.1"/>
    </source>
</evidence>
<feature type="transmembrane region" description="Helical" evidence="6">
    <location>
        <begin position="44"/>
        <end position="69"/>
    </location>
</feature>
<comment type="subcellular location">
    <subcellularLocation>
        <location evidence="1">Cell membrane</location>
        <topology evidence="1">Multi-pass membrane protein</topology>
    </subcellularLocation>
</comment>
<gene>
    <name evidence="7" type="ORF">VW23_022155</name>
</gene>
<reference evidence="7 8" key="1">
    <citation type="journal article" date="2015" name="Genome Announc.">
        <title>Genome Assemblies of Three Soil-Associated Devosia species: D. insulae, D. limi, and D. soli.</title>
        <authorList>
            <person name="Hassan Y.I."/>
            <person name="Lepp D."/>
            <person name="Zhou T."/>
        </authorList>
    </citation>
    <scope>NUCLEOTIDE SEQUENCE [LARGE SCALE GENOMIC DNA]</scope>
    <source>
        <strain evidence="7 8">DS-56</strain>
    </source>
</reference>
<sequence length="442" mass="47426">MSLRQRLVSQSSVIFGARLFGAGVIFLAQAAIARFWGADILGEYLLIIATVNIVAVVMPLGFETIGTYFAAEYRSKGEGRLLRGFMLRAYGHVAVTSLILLFLGYPLAGLFGEPGRVLIVHWLPACLMALATAVVYCNSALLVGLKRPFAGFFADTIFRPLLIVLCFTLAAMAGDAEAKFAELIWLLAIGFAVIAAAQFAWVLRAARQVPEAMPATAAEQKRWWRFALPWVVIALATDFFFDIDVLILSHFLDRESLAVFGVCTRVFSLVAFGVSAVYAVTLPEMFERNAAADRTGFIKQIGEANLVACVISVALFAIVVLTGPLLLMLFGPEFEAGVVPLAVLCLALCVRSLLGPAALVLSIHDRPYATLPAIGLGMGVLVGANILLVPVHGLMGAAVAALAAQTFWSAAMWLTAKRLAGIDVSIGPRLREVLAARRVKDV</sequence>
<feature type="transmembrane region" description="Helical" evidence="6">
    <location>
        <begin position="89"/>
        <end position="107"/>
    </location>
</feature>
<evidence type="ECO:0000256" key="1">
    <source>
        <dbReference type="ARBA" id="ARBA00004651"/>
    </source>
</evidence>
<keyword evidence="3 6" id="KW-0812">Transmembrane</keyword>
<dbReference type="OrthoDB" id="7942036at2"/>
<feature type="transmembrane region" description="Helical" evidence="6">
    <location>
        <begin position="227"/>
        <end position="252"/>
    </location>
</feature>
<evidence type="ECO:0000256" key="4">
    <source>
        <dbReference type="ARBA" id="ARBA00022989"/>
    </source>
</evidence>
<organism evidence="7 8">
    <name type="scientific">Devosia insulae DS-56</name>
    <dbReference type="NCBI Taxonomy" id="1116389"/>
    <lineage>
        <taxon>Bacteria</taxon>
        <taxon>Pseudomonadati</taxon>
        <taxon>Pseudomonadota</taxon>
        <taxon>Alphaproteobacteria</taxon>
        <taxon>Hyphomicrobiales</taxon>
        <taxon>Devosiaceae</taxon>
        <taxon>Devosia</taxon>
    </lineage>
</organism>
<dbReference type="Proteomes" id="UP000095463">
    <property type="component" value="Unassembled WGS sequence"/>
</dbReference>
<evidence type="ECO:0000256" key="5">
    <source>
        <dbReference type="ARBA" id="ARBA00023136"/>
    </source>
</evidence>
<feature type="transmembrane region" description="Helical" evidence="6">
    <location>
        <begin position="368"/>
        <end position="388"/>
    </location>
</feature>
<dbReference type="GO" id="GO:0005886">
    <property type="term" value="C:plasma membrane"/>
    <property type="evidence" value="ECO:0007669"/>
    <property type="project" value="UniProtKB-SubCell"/>
</dbReference>
<evidence type="ECO:0000313" key="8">
    <source>
        <dbReference type="Proteomes" id="UP000095463"/>
    </source>
</evidence>
<protein>
    <submittedName>
        <fullName evidence="7">Uncharacterized protein</fullName>
    </submittedName>
</protein>
<comment type="caution">
    <text evidence="7">The sequence shown here is derived from an EMBL/GenBank/DDBJ whole genome shotgun (WGS) entry which is preliminary data.</text>
</comment>
<keyword evidence="4 6" id="KW-1133">Transmembrane helix</keyword>
<accession>A0A1E5XNY5</accession>
<feature type="transmembrane region" description="Helical" evidence="6">
    <location>
        <begin position="149"/>
        <end position="171"/>
    </location>
</feature>
<evidence type="ECO:0000256" key="6">
    <source>
        <dbReference type="SAM" id="Phobius"/>
    </source>
</evidence>
<feature type="transmembrane region" description="Helical" evidence="6">
    <location>
        <begin position="183"/>
        <end position="206"/>
    </location>
</feature>
<dbReference type="AlphaFoldDB" id="A0A1E5XNY5"/>
<feature type="transmembrane region" description="Helical" evidence="6">
    <location>
        <begin position="394"/>
        <end position="416"/>
    </location>
</feature>
<keyword evidence="2" id="KW-1003">Cell membrane</keyword>
<feature type="transmembrane region" description="Helical" evidence="6">
    <location>
        <begin position="258"/>
        <end position="283"/>
    </location>
</feature>